<evidence type="ECO:0008006" key="3">
    <source>
        <dbReference type="Google" id="ProtNLM"/>
    </source>
</evidence>
<dbReference type="KEGG" id="ccl:Clocl_2866"/>
<reference evidence="2" key="1">
    <citation type="submission" date="2011-12" db="EMBL/GenBank/DDBJ databases">
        <title>Complete sequence of Clostridium clariflavum DSM 19732.</title>
        <authorList>
            <consortium name="US DOE Joint Genome Institute"/>
            <person name="Lucas S."/>
            <person name="Han J."/>
            <person name="Lapidus A."/>
            <person name="Cheng J.-F."/>
            <person name="Goodwin L."/>
            <person name="Pitluck S."/>
            <person name="Peters L."/>
            <person name="Teshima H."/>
            <person name="Detter J.C."/>
            <person name="Han C."/>
            <person name="Tapia R."/>
            <person name="Land M."/>
            <person name="Hauser L."/>
            <person name="Kyrpides N."/>
            <person name="Ivanova N."/>
            <person name="Pagani I."/>
            <person name="Kitzmiller T."/>
            <person name="Lynd L."/>
            <person name="Izquierdo J."/>
            <person name="Woyke T."/>
        </authorList>
    </citation>
    <scope>NUCLEOTIDE SEQUENCE [LARGE SCALE GENOMIC DNA]</scope>
    <source>
        <strain evidence="2">DSM 19732 / NBRC 101661 / EBR45</strain>
    </source>
</reference>
<dbReference type="InterPro" id="IPR025373">
    <property type="entry name" value="DUF4363"/>
</dbReference>
<gene>
    <name evidence="1" type="ordered locus">Clocl_2866</name>
</gene>
<evidence type="ECO:0000313" key="1">
    <source>
        <dbReference type="EMBL" id="AEV69414.1"/>
    </source>
</evidence>
<keyword evidence="2" id="KW-1185">Reference proteome</keyword>
<reference evidence="1 2" key="2">
    <citation type="journal article" date="2012" name="Stand. Genomic Sci.">
        <title>Complete Genome Sequence of Clostridium clariflavum DSM 19732.</title>
        <authorList>
            <person name="Izquierdo J.A."/>
            <person name="Goodwin L."/>
            <person name="Davenport K.W."/>
            <person name="Teshima H."/>
            <person name="Bruce D."/>
            <person name="Detter C."/>
            <person name="Tapia R."/>
            <person name="Han S."/>
            <person name="Land M."/>
            <person name="Hauser L."/>
            <person name="Jeffries C.D."/>
            <person name="Han J."/>
            <person name="Pitluck S."/>
            <person name="Nolan M."/>
            <person name="Chen A."/>
            <person name="Huntemann M."/>
            <person name="Mavromatis K."/>
            <person name="Mikhailova N."/>
            <person name="Liolios K."/>
            <person name="Woyke T."/>
            <person name="Lynd L.R."/>
        </authorList>
    </citation>
    <scope>NUCLEOTIDE SEQUENCE [LARGE SCALE GENOMIC DNA]</scope>
    <source>
        <strain evidence="2">DSM 19732 / NBRC 101661 / EBR45</strain>
    </source>
</reference>
<dbReference type="RefSeq" id="WP_014255963.1">
    <property type="nucleotide sequence ID" value="NC_016627.1"/>
</dbReference>
<name>G8LSR2_ACECE</name>
<dbReference type="Pfam" id="PF14276">
    <property type="entry name" value="DUF4363"/>
    <property type="match status" value="1"/>
</dbReference>
<dbReference type="AlphaFoldDB" id="G8LSR2"/>
<protein>
    <recommendedName>
        <fullName evidence="3">DUF4363 family protein</fullName>
    </recommendedName>
</protein>
<dbReference type="HOGENOM" id="CLU_156635_0_0_9"/>
<dbReference type="STRING" id="720554.Clocl_2866"/>
<dbReference type="eggNOG" id="ENOG5032ZJH">
    <property type="taxonomic scope" value="Bacteria"/>
</dbReference>
<accession>G8LSR2</accession>
<dbReference type="Proteomes" id="UP000005435">
    <property type="component" value="Chromosome"/>
</dbReference>
<evidence type="ECO:0000313" key="2">
    <source>
        <dbReference type="Proteomes" id="UP000005435"/>
    </source>
</evidence>
<sequence precursor="true">MHTAKILTTITAISVFIIGTSTYANRILKNDVHSLEEKINHVQVSTKNEDWNTAESGLTSILEEWPKVEGKWSILLDHAEIDNIEDALIKVAEYIKAKDSSSALAELASLKNFIGHIPKKEAFSIKNIF</sequence>
<organism evidence="1 2">
    <name type="scientific">Acetivibrio clariflavus (strain DSM 19732 / NBRC 101661 / EBR45)</name>
    <name type="common">Clostridium clariflavum</name>
    <dbReference type="NCBI Taxonomy" id="720554"/>
    <lineage>
        <taxon>Bacteria</taxon>
        <taxon>Bacillati</taxon>
        <taxon>Bacillota</taxon>
        <taxon>Clostridia</taxon>
        <taxon>Eubacteriales</taxon>
        <taxon>Oscillospiraceae</taxon>
        <taxon>Acetivibrio</taxon>
    </lineage>
</organism>
<dbReference type="OrthoDB" id="3034917at2"/>
<dbReference type="EMBL" id="CP003065">
    <property type="protein sequence ID" value="AEV69414.1"/>
    <property type="molecule type" value="Genomic_DNA"/>
</dbReference>
<proteinExistence type="predicted"/>